<dbReference type="AlphaFoldDB" id="Q07PN4"/>
<dbReference type="HOGENOM" id="CLU_1659390_0_0_5"/>
<feature type="compositionally biased region" description="Gly residues" evidence="1">
    <location>
        <begin position="95"/>
        <end position="105"/>
    </location>
</feature>
<evidence type="ECO:0000313" key="2">
    <source>
        <dbReference type="EMBL" id="ABJ06100.1"/>
    </source>
</evidence>
<gene>
    <name evidence="2" type="ordered locus">RPE_2156</name>
</gene>
<sequence>MRPNLLPSQGGNAHPMPFPLMRAHFKRFAIRSPINGGPPAAGHNIWGYLRGDAQRALVGGMTPKHTIPTPLSGGDRKALRRSLESRGRDRDPGPTIGGGASGAGGADPEDQTVWPSKAGTSGCGATAGRRNRRLRSARQSMSPFHGWRLNARAAILCPA</sequence>
<dbReference type="KEGG" id="rpe:RPE_2156"/>
<organism evidence="2">
    <name type="scientific">Rhodopseudomonas palustris (strain BisA53)</name>
    <dbReference type="NCBI Taxonomy" id="316055"/>
    <lineage>
        <taxon>Bacteria</taxon>
        <taxon>Pseudomonadati</taxon>
        <taxon>Pseudomonadota</taxon>
        <taxon>Alphaproteobacteria</taxon>
        <taxon>Hyphomicrobiales</taxon>
        <taxon>Nitrobacteraceae</taxon>
        <taxon>Rhodopseudomonas</taxon>
    </lineage>
</organism>
<name>Q07PN4_RHOP5</name>
<feature type="region of interest" description="Disordered" evidence="1">
    <location>
        <begin position="60"/>
        <end position="140"/>
    </location>
</feature>
<reference evidence="2" key="1">
    <citation type="submission" date="2006-09" db="EMBL/GenBank/DDBJ databases">
        <title>Complete sequence of Rhodopseudomonas palustris BisA53.</title>
        <authorList>
            <consortium name="US DOE Joint Genome Institute"/>
            <person name="Copeland A."/>
            <person name="Lucas S."/>
            <person name="Lapidus A."/>
            <person name="Barry K."/>
            <person name="Detter J.C."/>
            <person name="Glavina del Rio T."/>
            <person name="Hammon N."/>
            <person name="Israni S."/>
            <person name="Dalin E."/>
            <person name="Tice H."/>
            <person name="Pitluck S."/>
            <person name="Chain P."/>
            <person name="Malfatti S."/>
            <person name="Shin M."/>
            <person name="Vergez L."/>
            <person name="Schmutz J."/>
            <person name="Larimer F."/>
            <person name="Land M."/>
            <person name="Hauser L."/>
            <person name="Pelletier D.A."/>
            <person name="Kyrpides N."/>
            <person name="Kim E."/>
            <person name="Harwood C.S."/>
            <person name="Oda Y."/>
            <person name="Richardson P."/>
        </authorList>
    </citation>
    <scope>NUCLEOTIDE SEQUENCE [LARGE SCALE GENOMIC DNA]</scope>
    <source>
        <strain evidence="2">BisA53</strain>
    </source>
</reference>
<protein>
    <submittedName>
        <fullName evidence="2">Uncharacterized protein</fullName>
    </submittedName>
</protein>
<feature type="compositionally biased region" description="Basic and acidic residues" evidence="1">
    <location>
        <begin position="74"/>
        <end position="92"/>
    </location>
</feature>
<accession>Q07PN4</accession>
<evidence type="ECO:0000256" key="1">
    <source>
        <dbReference type="SAM" id="MobiDB-lite"/>
    </source>
</evidence>
<dbReference type="EMBL" id="CP000463">
    <property type="protein sequence ID" value="ABJ06100.1"/>
    <property type="molecule type" value="Genomic_DNA"/>
</dbReference>
<dbReference type="STRING" id="316055.RPE_2156"/>
<proteinExistence type="predicted"/>